<accession>A0ABV6URP1</accession>
<dbReference type="Proteomes" id="UP001592528">
    <property type="component" value="Unassembled WGS sequence"/>
</dbReference>
<evidence type="ECO:0008006" key="4">
    <source>
        <dbReference type="Google" id="ProtNLM"/>
    </source>
</evidence>
<gene>
    <name evidence="2" type="ORF">ACEZDJ_22795</name>
</gene>
<protein>
    <recommendedName>
        <fullName evidence="4">Integral membrane protein</fullName>
    </recommendedName>
</protein>
<feature type="transmembrane region" description="Helical" evidence="1">
    <location>
        <begin position="73"/>
        <end position="93"/>
    </location>
</feature>
<feature type="transmembrane region" description="Helical" evidence="1">
    <location>
        <begin position="42"/>
        <end position="61"/>
    </location>
</feature>
<evidence type="ECO:0000313" key="3">
    <source>
        <dbReference type="Proteomes" id="UP001592528"/>
    </source>
</evidence>
<organism evidence="2 3">
    <name type="scientific">Streptacidiphilus cavernicola</name>
    <dbReference type="NCBI Taxonomy" id="3342716"/>
    <lineage>
        <taxon>Bacteria</taxon>
        <taxon>Bacillati</taxon>
        <taxon>Actinomycetota</taxon>
        <taxon>Actinomycetes</taxon>
        <taxon>Kitasatosporales</taxon>
        <taxon>Streptomycetaceae</taxon>
        <taxon>Streptacidiphilus</taxon>
    </lineage>
</organism>
<evidence type="ECO:0000313" key="2">
    <source>
        <dbReference type="EMBL" id="MFC1404123.1"/>
    </source>
</evidence>
<name>A0ABV6URP1_9ACTN</name>
<reference evidence="2 3" key="1">
    <citation type="submission" date="2024-09" db="EMBL/GenBank/DDBJ databases">
        <authorList>
            <person name="Lee S.D."/>
        </authorList>
    </citation>
    <scope>NUCLEOTIDE SEQUENCE [LARGE SCALE GENOMIC DNA]</scope>
    <source>
        <strain evidence="2 3">N1-5</strain>
    </source>
</reference>
<keyword evidence="1" id="KW-0472">Membrane</keyword>
<evidence type="ECO:0000256" key="1">
    <source>
        <dbReference type="SAM" id="Phobius"/>
    </source>
</evidence>
<proteinExistence type="predicted"/>
<dbReference type="RefSeq" id="WP_030256115.1">
    <property type="nucleotide sequence ID" value="NZ_JBHEZZ010000013.1"/>
</dbReference>
<dbReference type="EMBL" id="JBHEZZ010000013">
    <property type="protein sequence ID" value="MFC1404123.1"/>
    <property type="molecule type" value="Genomic_DNA"/>
</dbReference>
<feature type="transmembrane region" description="Helical" evidence="1">
    <location>
        <begin position="16"/>
        <end position="36"/>
    </location>
</feature>
<keyword evidence="3" id="KW-1185">Reference proteome</keyword>
<feature type="transmembrane region" description="Helical" evidence="1">
    <location>
        <begin position="99"/>
        <end position="117"/>
    </location>
</feature>
<sequence>MTTTLPARLKTLTRDVLMWGVFVFAIAATVSAGRFFDGAEKSAVTWGGIALSLLMGTLLAQKPRIKAFLSTRPVLWFLFLFNGAVAAVAAVAVGGTQGAMTAGGMGLVALGAGFGLLSGRRNRKPARA</sequence>
<keyword evidence="1" id="KW-1133">Transmembrane helix</keyword>
<keyword evidence="1" id="KW-0812">Transmembrane</keyword>
<comment type="caution">
    <text evidence="2">The sequence shown here is derived from an EMBL/GenBank/DDBJ whole genome shotgun (WGS) entry which is preliminary data.</text>
</comment>